<organism evidence="2 3">
    <name type="scientific">Acinetobacter populi</name>
    <dbReference type="NCBI Taxonomy" id="1582270"/>
    <lineage>
        <taxon>Bacteria</taxon>
        <taxon>Pseudomonadati</taxon>
        <taxon>Pseudomonadota</taxon>
        <taxon>Gammaproteobacteria</taxon>
        <taxon>Moraxellales</taxon>
        <taxon>Moraxellaceae</taxon>
        <taxon>Acinetobacter</taxon>
    </lineage>
</organism>
<sequence length="164" mass="18468">MNLFKCSCFIIVFSNFALSTVQANDVVTLPTIKVMAESELREEVGFVPFQEDKKTRQALQHRLYKIESDLQNTSASESIGNIDFQPKIAEPDMSQFSPALQQYILAVATGLQSSDPSNGLFNMLEPLNINRNNIDNIREGTLKVNIDDALRLQQLIQDGLRGRY</sequence>
<protein>
    <submittedName>
        <fullName evidence="2">Peptide signal protein</fullName>
    </submittedName>
</protein>
<gene>
    <name evidence="2" type="ORF">CAP51_12350</name>
</gene>
<feature type="signal peptide" evidence="1">
    <location>
        <begin position="1"/>
        <end position="23"/>
    </location>
</feature>
<keyword evidence="1" id="KW-0732">Signal</keyword>
<accession>A0A1Z9YWX8</accession>
<evidence type="ECO:0000313" key="2">
    <source>
        <dbReference type="EMBL" id="OUY06712.1"/>
    </source>
</evidence>
<feature type="chain" id="PRO_5012374334" evidence="1">
    <location>
        <begin position="24"/>
        <end position="164"/>
    </location>
</feature>
<dbReference type="OrthoDB" id="6711084at2"/>
<reference evidence="2 3" key="1">
    <citation type="submission" date="2017-05" db="EMBL/GenBank/DDBJ databases">
        <title>Acinetobacter populi ANC 5415 (= PBJ7), whole genome shotgun sequencing project.</title>
        <authorList>
            <person name="Nemec A."/>
            <person name="Radolfova-Krizova L."/>
        </authorList>
    </citation>
    <scope>NUCLEOTIDE SEQUENCE [LARGE SCALE GENOMIC DNA]</scope>
    <source>
        <strain evidence="2 3">PBJ7</strain>
    </source>
</reference>
<keyword evidence="3" id="KW-1185">Reference proteome</keyword>
<dbReference type="AlphaFoldDB" id="A0A1Z9YWX8"/>
<name>A0A1Z9YWX8_9GAMM</name>
<dbReference type="RefSeq" id="WP_087621067.1">
    <property type="nucleotide sequence ID" value="NZ_NEXX01000004.1"/>
</dbReference>
<proteinExistence type="predicted"/>
<dbReference type="Proteomes" id="UP000196536">
    <property type="component" value="Unassembled WGS sequence"/>
</dbReference>
<dbReference type="EMBL" id="NEXX01000004">
    <property type="protein sequence ID" value="OUY06712.1"/>
    <property type="molecule type" value="Genomic_DNA"/>
</dbReference>
<comment type="caution">
    <text evidence="2">The sequence shown here is derived from an EMBL/GenBank/DDBJ whole genome shotgun (WGS) entry which is preliminary data.</text>
</comment>
<evidence type="ECO:0000256" key="1">
    <source>
        <dbReference type="SAM" id="SignalP"/>
    </source>
</evidence>
<evidence type="ECO:0000313" key="3">
    <source>
        <dbReference type="Proteomes" id="UP000196536"/>
    </source>
</evidence>